<comment type="caution">
    <text evidence="2">The sequence shown here is derived from an EMBL/GenBank/DDBJ whole genome shotgun (WGS) entry which is preliminary data.</text>
</comment>
<name>A0ABW6XR43_9ACTN</name>
<dbReference type="InterPro" id="IPR047951">
    <property type="entry name" value="Transpos_ISL3"/>
</dbReference>
<organism evidence="2 3">
    <name type="scientific">Streptomyces flavochromogenes</name>
    <dbReference type="NCBI Taxonomy" id="68199"/>
    <lineage>
        <taxon>Bacteria</taxon>
        <taxon>Bacillati</taxon>
        <taxon>Actinomycetota</taxon>
        <taxon>Actinomycetes</taxon>
        <taxon>Kitasatosporales</taxon>
        <taxon>Streptomycetaceae</taxon>
        <taxon>Streptomyces</taxon>
    </lineage>
</organism>
<dbReference type="PANTHER" id="PTHR33498:SF1">
    <property type="entry name" value="TRANSPOSASE FOR INSERTION SEQUENCE ELEMENT IS1557"/>
    <property type="match status" value="1"/>
</dbReference>
<dbReference type="RefSeq" id="WP_030326127.1">
    <property type="nucleotide sequence ID" value="NZ_JBIBDZ010000004.1"/>
</dbReference>
<dbReference type="EMBL" id="JBIBDZ010000004">
    <property type="protein sequence ID" value="MFF5919974.1"/>
    <property type="molecule type" value="Genomic_DNA"/>
</dbReference>
<accession>A0ABW6XR43</accession>
<sequence>MTAAKDTLLRLLRTTELTSTGPVRVLGTDDFALLKGHTYATLLVDLEARRPIDVLPGREAARVAGWLADHPSWRDDSVREYGAGYI</sequence>
<feature type="domain" description="Transposase IS204/IS1001/IS1096/IS1165 DDE" evidence="1">
    <location>
        <begin position="26"/>
        <end position="76"/>
    </location>
</feature>
<dbReference type="PANTHER" id="PTHR33498">
    <property type="entry name" value="TRANSPOSASE FOR INSERTION SEQUENCE ELEMENT IS1557"/>
    <property type="match status" value="1"/>
</dbReference>
<reference evidence="2 3" key="1">
    <citation type="submission" date="2024-10" db="EMBL/GenBank/DDBJ databases">
        <title>The Natural Products Discovery Center: Release of the First 8490 Sequenced Strains for Exploring Actinobacteria Biosynthetic Diversity.</title>
        <authorList>
            <person name="Kalkreuter E."/>
            <person name="Kautsar S.A."/>
            <person name="Yang D."/>
            <person name="Bader C.D."/>
            <person name="Teijaro C.N."/>
            <person name="Fluegel L."/>
            <person name="Davis C.M."/>
            <person name="Simpson J.R."/>
            <person name="Lauterbach L."/>
            <person name="Steele A.D."/>
            <person name="Gui C."/>
            <person name="Meng S."/>
            <person name="Li G."/>
            <person name="Viehrig K."/>
            <person name="Ye F."/>
            <person name="Su P."/>
            <person name="Kiefer A.F."/>
            <person name="Nichols A."/>
            <person name="Cepeda A.J."/>
            <person name="Yan W."/>
            <person name="Fan B."/>
            <person name="Jiang Y."/>
            <person name="Adhikari A."/>
            <person name="Zheng C.-J."/>
            <person name="Schuster L."/>
            <person name="Cowan T.M."/>
            <person name="Smanski M.J."/>
            <person name="Chevrette M.G."/>
            <person name="De Carvalho L.P.S."/>
            <person name="Shen B."/>
        </authorList>
    </citation>
    <scope>NUCLEOTIDE SEQUENCE [LARGE SCALE GENOMIC DNA]</scope>
    <source>
        <strain evidence="2 3">NPDC012605</strain>
    </source>
</reference>
<proteinExistence type="predicted"/>
<dbReference type="Proteomes" id="UP001602370">
    <property type="component" value="Unassembled WGS sequence"/>
</dbReference>
<gene>
    <name evidence="2" type="ORF">ACFY8C_16790</name>
</gene>
<protein>
    <submittedName>
        <fullName evidence="2">Transposase</fullName>
    </submittedName>
</protein>
<evidence type="ECO:0000313" key="2">
    <source>
        <dbReference type="EMBL" id="MFF5919974.1"/>
    </source>
</evidence>
<keyword evidence="3" id="KW-1185">Reference proteome</keyword>
<dbReference type="InterPro" id="IPR002560">
    <property type="entry name" value="Transposase_DDE"/>
</dbReference>
<evidence type="ECO:0000259" key="1">
    <source>
        <dbReference type="Pfam" id="PF01610"/>
    </source>
</evidence>
<evidence type="ECO:0000313" key="3">
    <source>
        <dbReference type="Proteomes" id="UP001602370"/>
    </source>
</evidence>
<dbReference type="Pfam" id="PF01610">
    <property type="entry name" value="DDE_Tnp_ISL3"/>
    <property type="match status" value="1"/>
</dbReference>